<dbReference type="Proteomes" id="UP000887458">
    <property type="component" value="Unassembled WGS sequence"/>
</dbReference>
<accession>A0ABQ8JW22</accession>
<gene>
    <name evidence="1" type="ORF">DERP_002879</name>
</gene>
<name>A0ABQ8JW22_DERPT</name>
<proteinExistence type="predicted"/>
<dbReference type="EMBL" id="NJHN03000008">
    <property type="protein sequence ID" value="KAH9426779.1"/>
    <property type="molecule type" value="Genomic_DNA"/>
</dbReference>
<evidence type="ECO:0000313" key="2">
    <source>
        <dbReference type="Proteomes" id="UP000887458"/>
    </source>
</evidence>
<protein>
    <submittedName>
        <fullName evidence="1">Uncharacterized protein</fullName>
    </submittedName>
</protein>
<sequence length="61" mass="7138">MKTVNEKIFKFIEPNQMMMMNKQTRIAKRYQRVTSICSISTVLFDLNCIIPLDPISDQTIV</sequence>
<evidence type="ECO:0000313" key="1">
    <source>
        <dbReference type="EMBL" id="KAH9426779.1"/>
    </source>
</evidence>
<reference evidence="1 2" key="1">
    <citation type="journal article" date="2018" name="J. Allergy Clin. Immunol.">
        <title>High-quality assembly of Dermatophagoides pteronyssinus genome and transcriptome reveals a wide range of novel allergens.</title>
        <authorList>
            <person name="Liu X.Y."/>
            <person name="Yang K.Y."/>
            <person name="Wang M.Q."/>
            <person name="Kwok J.S."/>
            <person name="Zeng X."/>
            <person name="Yang Z."/>
            <person name="Xiao X.J."/>
            <person name="Lau C.P."/>
            <person name="Li Y."/>
            <person name="Huang Z.M."/>
            <person name="Ba J.G."/>
            <person name="Yim A.K."/>
            <person name="Ouyang C.Y."/>
            <person name="Ngai S.M."/>
            <person name="Chan T.F."/>
            <person name="Leung E.L."/>
            <person name="Liu L."/>
            <person name="Liu Z.G."/>
            <person name="Tsui S.K."/>
        </authorList>
    </citation>
    <scope>NUCLEOTIDE SEQUENCE [LARGE SCALE GENOMIC DNA]</scope>
    <source>
        <strain evidence="1">Derp</strain>
    </source>
</reference>
<comment type="caution">
    <text evidence="1">The sequence shown here is derived from an EMBL/GenBank/DDBJ whole genome shotgun (WGS) entry which is preliminary data.</text>
</comment>
<keyword evidence="2" id="KW-1185">Reference proteome</keyword>
<reference evidence="1 2" key="2">
    <citation type="journal article" date="2022" name="Mol. Biol. Evol.">
        <title>Comparative Genomics Reveals Insights into the Divergent Evolution of Astigmatic Mites and Household Pest Adaptations.</title>
        <authorList>
            <person name="Xiong Q."/>
            <person name="Wan A.T."/>
            <person name="Liu X."/>
            <person name="Fung C.S."/>
            <person name="Xiao X."/>
            <person name="Malainual N."/>
            <person name="Hou J."/>
            <person name="Wang L."/>
            <person name="Wang M."/>
            <person name="Yang K.Y."/>
            <person name="Cui Y."/>
            <person name="Leung E.L."/>
            <person name="Nong W."/>
            <person name="Shin S.K."/>
            <person name="Au S.W."/>
            <person name="Jeong K.Y."/>
            <person name="Chew F.T."/>
            <person name="Hui J.H."/>
            <person name="Leung T.F."/>
            <person name="Tungtrongchitr A."/>
            <person name="Zhong N."/>
            <person name="Liu Z."/>
            <person name="Tsui S.K."/>
        </authorList>
    </citation>
    <scope>NUCLEOTIDE SEQUENCE [LARGE SCALE GENOMIC DNA]</scope>
    <source>
        <strain evidence="1">Derp</strain>
    </source>
</reference>
<organism evidence="1 2">
    <name type="scientific">Dermatophagoides pteronyssinus</name>
    <name type="common">European house dust mite</name>
    <dbReference type="NCBI Taxonomy" id="6956"/>
    <lineage>
        <taxon>Eukaryota</taxon>
        <taxon>Metazoa</taxon>
        <taxon>Ecdysozoa</taxon>
        <taxon>Arthropoda</taxon>
        <taxon>Chelicerata</taxon>
        <taxon>Arachnida</taxon>
        <taxon>Acari</taxon>
        <taxon>Acariformes</taxon>
        <taxon>Sarcoptiformes</taxon>
        <taxon>Astigmata</taxon>
        <taxon>Psoroptidia</taxon>
        <taxon>Analgoidea</taxon>
        <taxon>Pyroglyphidae</taxon>
        <taxon>Dermatophagoidinae</taxon>
        <taxon>Dermatophagoides</taxon>
    </lineage>
</organism>